<evidence type="ECO:0000313" key="1">
    <source>
        <dbReference type="EMBL" id="CAC5402326.1"/>
    </source>
</evidence>
<dbReference type="EMBL" id="CACVKT020006490">
    <property type="protein sequence ID" value="CAC5402326.1"/>
    <property type="molecule type" value="Genomic_DNA"/>
</dbReference>
<dbReference type="OrthoDB" id="6203517at2759"/>
<gene>
    <name evidence="1" type="ORF">MCOR_36284</name>
</gene>
<dbReference type="AlphaFoldDB" id="A0A6J8D363"/>
<proteinExistence type="predicted"/>
<protein>
    <submittedName>
        <fullName evidence="1">Uncharacterized protein</fullName>
    </submittedName>
</protein>
<evidence type="ECO:0000313" key="2">
    <source>
        <dbReference type="Proteomes" id="UP000507470"/>
    </source>
</evidence>
<reference evidence="1 2" key="1">
    <citation type="submission" date="2020-06" db="EMBL/GenBank/DDBJ databases">
        <authorList>
            <person name="Li R."/>
            <person name="Bekaert M."/>
        </authorList>
    </citation>
    <scope>NUCLEOTIDE SEQUENCE [LARGE SCALE GENOMIC DNA]</scope>
    <source>
        <strain evidence="2">wild</strain>
    </source>
</reference>
<dbReference type="Proteomes" id="UP000507470">
    <property type="component" value="Unassembled WGS sequence"/>
</dbReference>
<organism evidence="1 2">
    <name type="scientific">Mytilus coruscus</name>
    <name type="common">Sea mussel</name>
    <dbReference type="NCBI Taxonomy" id="42192"/>
    <lineage>
        <taxon>Eukaryota</taxon>
        <taxon>Metazoa</taxon>
        <taxon>Spiralia</taxon>
        <taxon>Lophotrochozoa</taxon>
        <taxon>Mollusca</taxon>
        <taxon>Bivalvia</taxon>
        <taxon>Autobranchia</taxon>
        <taxon>Pteriomorphia</taxon>
        <taxon>Mytilida</taxon>
        <taxon>Mytiloidea</taxon>
        <taxon>Mytilidae</taxon>
        <taxon>Mytilinae</taxon>
        <taxon>Mytilus</taxon>
    </lineage>
</organism>
<accession>A0A6J8D363</accession>
<sequence length="170" mass="20123">MREDINNIKNEIVKMTTINSNINDIWIVFKTSLEKSVNLNIPHKQARTKDSPPWISRDLKRLIRKRDRLYKKNKKSHDKKDSEKYKTIKRQTEAILFVNHEECSATICFVYKHSKQFGKELVLPSFIGKKVNVPELYREGIEEFAFNKHFIPFKLRSSTPFILTKNKLTA</sequence>
<name>A0A6J8D363_MYTCO</name>
<keyword evidence="2" id="KW-1185">Reference proteome</keyword>